<dbReference type="EMBL" id="CAOQHR010000012">
    <property type="protein sequence ID" value="CAI6341985.1"/>
    <property type="molecule type" value="Genomic_DNA"/>
</dbReference>
<accession>A0A9W4UTM2</accession>
<feature type="transmembrane region" description="Helical" evidence="6">
    <location>
        <begin position="217"/>
        <end position="241"/>
    </location>
</feature>
<feature type="domain" description="Rhodopsin" evidence="7">
    <location>
        <begin position="28"/>
        <end position="285"/>
    </location>
</feature>
<comment type="caution">
    <text evidence="8">The sequence shown here is derived from an EMBL/GenBank/DDBJ whole genome shotgun (WGS) entry which is preliminary data.</text>
</comment>
<gene>
    <name evidence="8" type="ORF">PDIGIT_LOCUS15186</name>
</gene>
<feature type="transmembrane region" description="Helical" evidence="6">
    <location>
        <begin position="12"/>
        <end position="31"/>
    </location>
</feature>
<evidence type="ECO:0000313" key="9">
    <source>
        <dbReference type="Proteomes" id="UP001152607"/>
    </source>
</evidence>
<feature type="transmembrane region" description="Helical" evidence="6">
    <location>
        <begin position="139"/>
        <end position="163"/>
    </location>
</feature>
<reference evidence="8" key="1">
    <citation type="submission" date="2023-01" db="EMBL/GenBank/DDBJ databases">
        <authorList>
            <person name="Van Ghelder C."/>
            <person name="Rancurel C."/>
        </authorList>
    </citation>
    <scope>NUCLEOTIDE SEQUENCE</scope>
    <source>
        <strain evidence="8">CNCM I-4278</strain>
    </source>
</reference>
<evidence type="ECO:0000256" key="2">
    <source>
        <dbReference type="ARBA" id="ARBA00022692"/>
    </source>
</evidence>
<proteinExistence type="inferred from homology"/>
<comment type="subcellular location">
    <subcellularLocation>
        <location evidence="1">Membrane</location>
        <topology evidence="1">Multi-pass membrane protein</topology>
    </subcellularLocation>
</comment>
<dbReference type="InterPro" id="IPR049326">
    <property type="entry name" value="Rhodopsin_dom_fungi"/>
</dbReference>
<feature type="transmembrane region" description="Helical" evidence="6">
    <location>
        <begin position="43"/>
        <end position="66"/>
    </location>
</feature>
<evidence type="ECO:0000256" key="4">
    <source>
        <dbReference type="ARBA" id="ARBA00023136"/>
    </source>
</evidence>
<feature type="transmembrane region" description="Helical" evidence="6">
    <location>
        <begin position="261"/>
        <end position="280"/>
    </location>
</feature>
<feature type="transmembrane region" description="Helical" evidence="6">
    <location>
        <begin position="101"/>
        <end position="119"/>
    </location>
</feature>
<evidence type="ECO:0000256" key="5">
    <source>
        <dbReference type="ARBA" id="ARBA00038359"/>
    </source>
</evidence>
<dbReference type="AlphaFoldDB" id="A0A9W4UTM2"/>
<evidence type="ECO:0000256" key="1">
    <source>
        <dbReference type="ARBA" id="ARBA00004141"/>
    </source>
</evidence>
<keyword evidence="4 6" id="KW-0472">Membrane</keyword>
<dbReference type="Proteomes" id="UP001152607">
    <property type="component" value="Unassembled WGS sequence"/>
</dbReference>
<feature type="transmembrane region" description="Helical" evidence="6">
    <location>
        <begin position="183"/>
        <end position="205"/>
    </location>
</feature>
<comment type="similarity">
    <text evidence="5">Belongs to the SAT4 family.</text>
</comment>
<evidence type="ECO:0000259" key="7">
    <source>
        <dbReference type="Pfam" id="PF20684"/>
    </source>
</evidence>
<organism evidence="8 9">
    <name type="scientific">Periconia digitata</name>
    <dbReference type="NCBI Taxonomy" id="1303443"/>
    <lineage>
        <taxon>Eukaryota</taxon>
        <taxon>Fungi</taxon>
        <taxon>Dikarya</taxon>
        <taxon>Ascomycota</taxon>
        <taxon>Pezizomycotina</taxon>
        <taxon>Dothideomycetes</taxon>
        <taxon>Pleosporomycetidae</taxon>
        <taxon>Pleosporales</taxon>
        <taxon>Massarineae</taxon>
        <taxon>Periconiaceae</taxon>
        <taxon>Periconia</taxon>
    </lineage>
</organism>
<dbReference type="GO" id="GO:0016020">
    <property type="term" value="C:membrane"/>
    <property type="evidence" value="ECO:0007669"/>
    <property type="project" value="UniProtKB-SubCell"/>
</dbReference>
<dbReference type="InterPro" id="IPR052337">
    <property type="entry name" value="SAT4-like"/>
</dbReference>
<evidence type="ECO:0000256" key="6">
    <source>
        <dbReference type="SAM" id="Phobius"/>
    </source>
</evidence>
<evidence type="ECO:0000256" key="3">
    <source>
        <dbReference type="ARBA" id="ARBA00022989"/>
    </source>
</evidence>
<keyword evidence="2 6" id="KW-0812">Transmembrane</keyword>
<sequence length="334" mass="37196">MGYYITPTSVLSVSAVLSALAAIAVASRVIVRSRQAAKYGVDDWLILVSLVFTEACGISLIVGSALKGLAQPTPTGDGPMGFLTVKNDALIITEKVNWIDMLLQCLSFGLIKMSVVFFYRRIFCNPSNKGGAFDIISKITIGFLFIWMMVFFFVVLFECKGHFWAQWDNLMALLTYCLDDSKIQLAFSWIDVITDVWILSLPLYPVWKLRLPSRQKLALCAVFLMGTLAIAAGVLRLVIYIQQLTNSFKDPDGIKVITTQLYWSMIEMCLCTVAACLPTLKPLFNYIPIDSLFSSLRTLFSTNSVDLSHIEMDTYASTRRPHDGPSEGSEKSLV</sequence>
<name>A0A9W4UTM2_9PLEO</name>
<keyword evidence="3 6" id="KW-1133">Transmembrane helix</keyword>
<dbReference type="PANTHER" id="PTHR33048:SF157">
    <property type="entry name" value="INTEGRAL MEMBRANE PROTEIN"/>
    <property type="match status" value="1"/>
</dbReference>
<dbReference type="Pfam" id="PF20684">
    <property type="entry name" value="Fung_rhodopsin"/>
    <property type="match status" value="1"/>
</dbReference>
<protein>
    <recommendedName>
        <fullName evidence="7">Rhodopsin domain-containing protein</fullName>
    </recommendedName>
</protein>
<keyword evidence="9" id="KW-1185">Reference proteome</keyword>
<dbReference type="OrthoDB" id="5393606at2759"/>
<evidence type="ECO:0000313" key="8">
    <source>
        <dbReference type="EMBL" id="CAI6341985.1"/>
    </source>
</evidence>
<dbReference type="PANTHER" id="PTHR33048">
    <property type="entry name" value="PTH11-LIKE INTEGRAL MEMBRANE PROTEIN (AFU_ORTHOLOGUE AFUA_5G11245)"/>
    <property type="match status" value="1"/>
</dbReference>